<accession>A0A645GQP5</accession>
<comment type="caution">
    <text evidence="1">The sequence shown here is derived from an EMBL/GenBank/DDBJ whole genome shotgun (WGS) entry which is preliminary data.</text>
</comment>
<reference evidence="1" key="1">
    <citation type="submission" date="2019-08" db="EMBL/GenBank/DDBJ databases">
        <authorList>
            <person name="Kucharzyk K."/>
            <person name="Murdoch R.W."/>
            <person name="Higgins S."/>
            <person name="Loffler F."/>
        </authorList>
    </citation>
    <scope>NUCLEOTIDE SEQUENCE</scope>
</reference>
<sequence>MGICRKHEIIGVDICGDSSYDNKLLLNNYNKINNKCNKEILDIVEKEFTNELEMNV</sequence>
<proteinExistence type="predicted"/>
<dbReference type="EMBL" id="VSSQ01079781">
    <property type="protein sequence ID" value="MPN29207.1"/>
    <property type="molecule type" value="Genomic_DNA"/>
</dbReference>
<organism evidence="1">
    <name type="scientific">bioreactor metagenome</name>
    <dbReference type="NCBI Taxonomy" id="1076179"/>
    <lineage>
        <taxon>unclassified sequences</taxon>
        <taxon>metagenomes</taxon>
        <taxon>ecological metagenomes</taxon>
    </lineage>
</organism>
<name>A0A645GQP5_9ZZZZ</name>
<gene>
    <name evidence="1" type="ORF">SDC9_176658</name>
</gene>
<protein>
    <submittedName>
        <fullName evidence="1">Uncharacterized protein</fullName>
    </submittedName>
</protein>
<dbReference type="AlphaFoldDB" id="A0A645GQP5"/>
<evidence type="ECO:0000313" key="1">
    <source>
        <dbReference type="EMBL" id="MPN29207.1"/>
    </source>
</evidence>